<name>A0AAN8STD2_SOLBU</name>
<keyword evidence="2" id="KW-1185">Reference proteome</keyword>
<evidence type="ECO:0000313" key="1">
    <source>
        <dbReference type="EMBL" id="KAK6773809.1"/>
    </source>
</evidence>
<gene>
    <name evidence="1" type="ORF">RDI58_029048</name>
</gene>
<dbReference type="Proteomes" id="UP001371456">
    <property type="component" value="Unassembled WGS sequence"/>
</dbReference>
<dbReference type="AlphaFoldDB" id="A0AAN8STD2"/>
<reference evidence="1 2" key="1">
    <citation type="submission" date="2024-02" db="EMBL/GenBank/DDBJ databases">
        <title>de novo genome assembly of Solanum bulbocastanum strain 11H21.</title>
        <authorList>
            <person name="Hosaka A.J."/>
        </authorList>
    </citation>
    <scope>NUCLEOTIDE SEQUENCE [LARGE SCALE GENOMIC DNA]</scope>
    <source>
        <tissue evidence="1">Young leaves</tissue>
    </source>
</reference>
<proteinExistence type="predicted"/>
<organism evidence="1 2">
    <name type="scientific">Solanum bulbocastanum</name>
    <name type="common">Wild potato</name>
    <dbReference type="NCBI Taxonomy" id="147425"/>
    <lineage>
        <taxon>Eukaryota</taxon>
        <taxon>Viridiplantae</taxon>
        <taxon>Streptophyta</taxon>
        <taxon>Embryophyta</taxon>
        <taxon>Tracheophyta</taxon>
        <taxon>Spermatophyta</taxon>
        <taxon>Magnoliopsida</taxon>
        <taxon>eudicotyledons</taxon>
        <taxon>Gunneridae</taxon>
        <taxon>Pentapetalae</taxon>
        <taxon>asterids</taxon>
        <taxon>lamiids</taxon>
        <taxon>Solanales</taxon>
        <taxon>Solanaceae</taxon>
        <taxon>Solanoideae</taxon>
        <taxon>Solaneae</taxon>
        <taxon>Solanum</taxon>
    </lineage>
</organism>
<comment type="caution">
    <text evidence="1">The sequence shown here is derived from an EMBL/GenBank/DDBJ whole genome shotgun (WGS) entry which is preliminary data.</text>
</comment>
<protein>
    <submittedName>
        <fullName evidence="1">Uncharacterized protein</fullName>
    </submittedName>
</protein>
<dbReference type="EMBL" id="JBANQN010000012">
    <property type="protein sequence ID" value="KAK6773809.1"/>
    <property type="molecule type" value="Genomic_DNA"/>
</dbReference>
<sequence>MLLPKRGISLDKFEEMLPTFYQRLLASGWICFAVEPCKANEQWVWEFYANLVENNIASRLITIQGKVVDYSPEVINRVYGILNHDIRAFTNKDYAVGAWLVSKIVACVLNDVLLNIIHLIVNEFWEFKMHETLSLVVLSLIMELSKWAEVEVISSDTLMEPKHFIFPLKMRGEGLVVKSKKMKIDSDKSVHVEDDSPIPPAVGLFEPLASELRVVQELVAKLPQGPGESSAGTRSYVPQSEFDAYLSDQGKQKYQLANLEKAYASLANSHGELSMSYGKMNKQEKSRYKFFTRMWKGVKGLWKVLKENDPLLITRPDDE</sequence>
<evidence type="ECO:0000313" key="2">
    <source>
        <dbReference type="Proteomes" id="UP001371456"/>
    </source>
</evidence>
<accession>A0AAN8STD2</accession>